<gene>
    <name evidence="1" type="ORF">RCL2_000912100</name>
</gene>
<evidence type="ECO:0000313" key="2">
    <source>
        <dbReference type="Proteomes" id="UP000615446"/>
    </source>
</evidence>
<dbReference type="OrthoDB" id="10505081at2759"/>
<dbReference type="EMBL" id="BLAL01000058">
    <property type="protein sequence ID" value="GES81881.1"/>
    <property type="molecule type" value="Genomic_DNA"/>
</dbReference>
<evidence type="ECO:0000313" key="1">
    <source>
        <dbReference type="EMBL" id="GES81881.1"/>
    </source>
</evidence>
<name>A0A8H3L7T1_9GLOM</name>
<sequence>MATDEIHLLTYSDLLGISTEGRKPNWYKWIKQHCIINIVISRKIKLKFIINRQYYLQGSKVSDKNLRKKQWIYNINDNFISSSVQVPVLIRCTGYELKNIQSRSKRKTANNRCLLFIDKEKTINVKAQSIQDVYILDSSVFEYIAIIENRIILLIHKKHLLEIQENPLVIKAELTAIIMALLCLNRSTRLIRFKDLVITLQKVKAHDFDDHNNIVDKLIKEACNKECLVIDLKLFAHNSIICWNYKPIERNITLMDNINIDHNNILIKIDNLNCWNSSNIGILCLTKEIIPKSFSEFLKELKIPKQNKYKIMREVIDTLVLQFKHLIWEHHNIQQIKLEQSHSIDSRKKKLKFVGIKGNNRIKGLNSIFSKYKIWIYRYFNMDGHWSNFKFFVNYVIIVSQ</sequence>
<protein>
    <submittedName>
        <fullName evidence="1">Uncharacterized protein</fullName>
    </submittedName>
</protein>
<reference evidence="1" key="1">
    <citation type="submission" date="2019-10" db="EMBL/GenBank/DDBJ databases">
        <title>Conservation and host-specific expression of non-tandemly repeated heterogenous ribosome RNA gene in arbuscular mycorrhizal fungi.</title>
        <authorList>
            <person name="Maeda T."/>
            <person name="Kobayashi Y."/>
            <person name="Nakagawa T."/>
            <person name="Ezawa T."/>
            <person name="Yamaguchi K."/>
            <person name="Bino T."/>
            <person name="Nishimoto Y."/>
            <person name="Shigenobu S."/>
            <person name="Kawaguchi M."/>
        </authorList>
    </citation>
    <scope>NUCLEOTIDE SEQUENCE</scope>
    <source>
        <strain evidence="1">HR1</strain>
    </source>
</reference>
<accession>A0A8H3L7T1</accession>
<dbReference type="Proteomes" id="UP000615446">
    <property type="component" value="Unassembled WGS sequence"/>
</dbReference>
<comment type="caution">
    <text evidence="1">The sequence shown here is derived from an EMBL/GenBank/DDBJ whole genome shotgun (WGS) entry which is preliminary data.</text>
</comment>
<organism evidence="1 2">
    <name type="scientific">Rhizophagus clarus</name>
    <dbReference type="NCBI Taxonomy" id="94130"/>
    <lineage>
        <taxon>Eukaryota</taxon>
        <taxon>Fungi</taxon>
        <taxon>Fungi incertae sedis</taxon>
        <taxon>Mucoromycota</taxon>
        <taxon>Glomeromycotina</taxon>
        <taxon>Glomeromycetes</taxon>
        <taxon>Glomerales</taxon>
        <taxon>Glomeraceae</taxon>
        <taxon>Rhizophagus</taxon>
    </lineage>
</organism>
<proteinExistence type="predicted"/>
<dbReference type="AlphaFoldDB" id="A0A8H3L7T1"/>